<accession>A0A4R7G6T1</accession>
<dbReference type="SUPFAM" id="SSF56112">
    <property type="entry name" value="Protein kinase-like (PK-like)"/>
    <property type="match status" value="1"/>
</dbReference>
<comment type="caution">
    <text evidence="2">The sequence shown here is derived from an EMBL/GenBank/DDBJ whole genome shotgun (WGS) entry which is preliminary data.</text>
</comment>
<evidence type="ECO:0000259" key="1">
    <source>
        <dbReference type="Pfam" id="PF01636"/>
    </source>
</evidence>
<keyword evidence="2" id="KW-0808">Transferase</keyword>
<evidence type="ECO:0000313" key="3">
    <source>
        <dbReference type="Proteomes" id="UP000294506"/>
    </source>
</evidence>
<dbReference type="EMBL" id="SOAN01000001">
    <property type="protein sequence ID" value="TDS87224.1"/>
    <property type="molecule type" value="Genomic_DNA"/>
</dbReference>
<feature type="domain" description="Aminoglycoside phosphotransferase" evidence="1">
    <location>
        <begin position="239"/>
        <end position="377"/>
    </location>
</feature>
<dbReference type="Gene3D" id="3.90.1200.10">
    <property type="match status" value="1"/>
</dbReference>
<dbReference type="Proteomes" id="UP000294506">
    <property type="component" value="Unassembled WGS sequence"/>
</dbReference>
<dbReference type="InterPro" id="IPR011009">
    <property type="entry name" value="Kinase-like_dom_sf"/>
</dbReference>
<protein>
    <submittedName>
        <fullName evidence="2">Phosphotransferase family enzyme</fullName>
    </submittedName>
</protein>
<sequence>MGEPMSQPQPHAMWTDADEAAARAVQLPGARTLLDSAELSAVLGQQATISRVRIKPGHSVVAAFTTAESESGWAMLTLDPDKLGKARHRAQDDAGAAREGLPFLVHAQHQPYLFSGSLWSDPVLAKDLQGARRALNQESCGNHGPGEKREPGTIQPWKILRHNPRRRVVAVVPPAGGRGEKVLRVASRGTTGTALATARRWRDLGLPLVNSTPVGSRGTALWAPLWGWADLSSQPYGPATVSAGEALGTLHRLTLVSRRTPLPTDTVTAAASIALIAPWLGPQAHALAERIQDRFSDMGPSLTAELHGDLSPDQVVLAAPGSHKIRLIDFDRATTGDPMRDLGSWAAACRRLHRNILIEDFQTGYLSRRAADPARAAVWEAYAQLHAAPDPFRVRDPRWPDLIQRTLTLGEEALDR</sequence>
<reference evidence="2 3" key="1">
    <citation type="submission" date="2019-03" db="EMBL/GenBank/DDBJ databases">
        <title>Genomic Encyclopedia of Type Strains, Phase III (KMG-III): the genomes of soil and plant-associated and newly described type strains.</title>
        <authorList>
            <person name="Whitman W."/>
        </authorList>
    </citation>
    <scope>NUCLEOTIDE SEQUENCE [LARGE SCALE GENOMIC DNA]</scope>
    <source>
        <strain evidence="2 3">DSM 27373</strain>
    </source>
</reference>
<keyword evidence="3" id="KW-1185">Reference proteome</keyword>
<dbReference type="GO" id="GO:0016740">
    <property type="term" value="F:transferase activity"/>
    <property type="evidence" value="ECO:0007669"/>
    <property type="project" value="UniProtKB-KW"/>
</dbReference>
<dbReference type="Pfam" id="PF01636">
    <property type="entry name" value="APH"/>
    <property type="match status" value="1"/>
</dbReference>
<gene>
    <name evidence="2" type="ORF">EV640_1015</name>
</gene>
<organism evidence="2 3">
    <name type="scientific">Nesterenkonia aurantiaca</name>
    <dbReference type="NCBI Taxonomy" id="1436010"/>
    <lineage>
        <taxon>Bacteria</taxon>
        <taxon>Bacillati</taxon>
        <taxon>Actinomycetota</taxon>
        <taxon>Actinomycetes</taxon>
        <taxon>Micrococcales</taxon>
        <taxon>Micrococcaceae</taxon>
        <taxon>Nesterenkonia</taxon>
    </lineage>
</organism>
<evidence type="ECO:0000313" key="2">
    <source>
        <dbReference type="EMBL" id="TDS87224.1"/>
    </source>
</evidence>
<dbReference type="InterPro" id="IPR002575">
    <property type="entry name" value="Aminoglycoside_PTrfase"/>
</dbReference>
<name>A0A4R7G6T1_9MICC</name>
<proteinExistence type="predicted"/>
<dbReference type="AlphaFoldDB" id="A0A4R7G6T1"/>